<dbReference type="Pfam" id="PF01494">
    <property type="entry name" value="FAD_binding_3"/>
    <property type="match status" value="1"/>
</dbReference>
<dbReference type="Gene3D" id="3.40.30.120">
    <property type="match status" value="1"/>
</dbReference>
<dbReference type="InterPro" id="IPR050641">
    <property type="entry name" value="RIFMO-like"/>
</dbReference>
<dbReference type="Gene3D" id="3.30.9.10">
    <property type="entry name" value="D-Amino Acid Oxidase, subunit A, domain 2"/>
    <property type="match status" value="1"/>
</dbReference>
<evidence type="ECO:0000256" key="3">
    <source>
        <dbReference type="ARBA" id="ARBA00023002"/>
    </source>
</evidence>
<keyword evidence="1" id="KW-0285">Flavoprotein</keyword>
<evidence type="ECO:0000259" key="4">
    <source>
        <dbReference type="Pfam" id="PF01494"/>
    </source>
</evidence>
<dbReference type="GO" id="GO:0071949">
    <property type="term" value="F:FAD binding"/>
    <property type="evidence" value="ECO:0007669"/>
    <property type="project" value="InterPro"/>
</dbReference>
<dbReference type="PANTHER" id="PTHR43004:SF21">
    <property type="entry name" value="FAD-BINDING DOMAIN-CONTAINING PROTEIN-RELATED"/>
    <property type="match status" value="1"/>
</dbReference>
<comment type="caution">
    <text evidence="5">The sequence shown here is derived from an EMBL/GenBank/DDBJ whole genome shotgun (WGS) entry which is preliminary data.</text>
</comment>
<accession>A0AAE0I6W5</accession>
<dbReference type="Gene3D" id="3.50.50.60">
    <property type="entry name" value="FAD/NAD(P)-binding domain"/>
    <property type="match status" value="1"/>
</dbReference>
<dbReference type="AlphaFoldDB" id="A0AAE0I6W5"/>
<dbReference type="Pfam" id="PF21274">
    <property type="entry name" value="Rng_hyd_C"/>
    <property type="match status" value="1"/>
</dbReference>
<dbReference type="Proteomes" id="UP001286456">
    <property type="component" value="Unassembled WGS sequence"/>
</dbReference>
<evidence type="ECO:0000313" key="6">
    <source>
        <dbReference type="Proteomes" id="UP001286456"/>
    </source>
</evidence>
<keyword evidence="2" id="KW-0274">FAD</keyword>
<evidence type="ECO:0000313" key="5">
    <source>
        <dbReference type="EMBL" id="KAK3319470.1"/>
    </source>
</evidence>
<dbReference type="InterPro" id="IPR002938">
    <property type="entry name" value="FAD-bd"/>
</dbReference>
<keyword evidence="6" id="KW-1185">Reference proteome</keyword>
<evidence type="ECO:0000256" key="2">
    <source>
        <dbReference type="ARBA" id="ARBA00022827"/>
    </source>
</evidence>
<reference evidence="5" key="1">
    <citation type="journal article" date="2023" name="Mol. Phylogenet. Evol.">
        <title>Genome-scale phylogeny and comparative genomics of the fungal order Sordariales.</title>
        <authorList>
            <person name="Hensen N."/>
            <person name="Bonometti L."/>
            <person name="Westerberg I."/>
            <person name="Brannstrom I.O."/>
            <person name="Guillou S."/>
            <person name="Cros-Aarteil S."/>
            <person name="Calhoun S."/>
            <person name="Haridas S."/>
            <person name="Kuo A."/>
            <person name="Mondo S."/>
            <person name="Pangilinan J."/>
            <person name="Riley R."/>
            <person name="LaButti K."/>
            <person name="Andreopoulos B."/>
            <person name="Lipzen A."/>
            <person name="Chen C."/>
            <person name="Yan M."/>
            <person name="Daum C."/>
            <person name="Ng V."/>
            <person name="Clum A."/>
            <person name="Steindorff A."/>
            <person name="Ohm R.A."/>
            <person name="Martin F."/>
            <person name="Silar P."/>
            <person name="Natvig D.O."/>
            <person name="Lalanne C."/>
            <person name="Gautier V."/>
            <person name="Ament-Velasquez S.L."/>
            <person name="Kruys A."/>
            <person name="Hutchinson M.I."/>
            <person name="Powell A.J."/>
            <person name="Barry K."/>
            <person name="Miller A.N."/>
            <person name="Grigoriev I.V."/>
            <person name="Debuchy R."/>
            <person name="Gladieux P."/>
            <person name="Hiltunen Thoren M."/>
            <person name="Johannesson H."/>
        </authorList>
    </citation>
    <scope>NUCLEOTIDE SEQUENCE</scope>
    <source>
        <strain evidence="5">SMH4131-1</strain>
    </source>
</reference>
<dbReference type="SUPFAM" id="SSF51905">
    <property type="entry name" value="FAD/NAD(P)-binding domain"/>
    <property type="match status" value="1"/>
</dbReference>
<dbReference type="GO" id="GO:0016709">
    <property type="term" value="F:oxidoreductase activity, acting on paired donors, with incorporation or reduction of molecular oxygen, NAD(P)H as one donor, and incorporation of one atom of oxygen"/>
    <property type="evidence" value="ECO:0007669"/>
    <property type="project" value="UniProtKB-ARBA"/>
</dbReference>
<organism evidence="5 6">
    <name type="scientific">Cercophora scortea</name>
    <dbReference type="NCBI Taxonomy" id="314031"/>
    <lineage>
        <taxon>Eukaryota</taxon>
        <taxon>Fungi</taxon>
        <taxon>Dikarya</taxon>
        <taxon>Ascomycota</taxon>
        <taxon>Pezizomycotina</taxon>
        <taxon>Sordariomycetes</taxon>
        <taxon>Sordariomycetidae</taxon>
        <taxon>Sordariales</taxon>
        <taxon>Lasiosphaeriaceae</taxon>
        <taxon>Cercophora</taxon>
    </lineage>
</organism>
<reference evidence="5" key="2">
    <citation type="submission" date="2023-06" db="EMBL/GenBank/DDBJ databases">
        <authorList>
            <consortium name="Lawrence Berkeley National Laboratory"/>
            <person name="Haridas S."/>
            <person name="Hensen N."/>
            <person name="Bonometti L."/>
            <person name="Westerberg I."/>
            <person name="Brannstrom I.O."/>
            <person name="Guillou S."/>
            <person name="Cros-Aarteil S."/>
            <person name="Calhoun S."/>
            <person name="Kuo A."/>
            <person name="Mondo S."/>
            <person name="Pangilinan J."/>
            <person name="Riley R."/>
            <person name="Labutti K."/>
            <person name="Andreopoulos B."/>
            <person name="Lipzen A."/>
            <person name="Chen C."/>
            <person name="Yanf M."/>
            <person name="Daum C."/>
            <person name="Ng V."/>
            <person name="Clum A."/>
            <person name="Steindorff A."/>
            <person name="Ohm R."/>
            <person name="Martin F."/>
            <person name="Silar P."/>
            <person name="Natvig D."/>
            <person name="Lalanne C."/>
            <person name="Gautier V."/>
            <person name="Ament-Velasquez S.L."/>
            <person name="Kruys A."/>
            <person name="Hutchinson M.I."/>
            <person name="Powell A.J."/>
            <person name="Barry K."/>
            <person name="Miller A.N."/>
            <person name="Grigoriev I.V."/>
            <person name="Debuchy R."/>
            <person name="Gladieux P."/>
            <person name="Thoren M.H."/>
            <person name="Johannesson H."/>
        </authorList>
    </citation>
    <scope>NUCLEOTIDE SEQUENCE</scope>
    <source>
        <strain evidence="5">SMH4131-1</strain>
    </source>
</reference>
<gene>
    <name evidence="5" type="ORF">B0T19DRAFT_487825</name>
</gene>
<feature type="domain" description="FAD-binding" evidence="4">
    <location>
        <begin position="8"/>
        <end position="358"/>
    </location>
</feature>
<evidence type="ECO:0000256" key="1">
    <source>
        <dbReference type="ARBA" id="ARBA00022630"/>
    </source>
</evidence>
<dbReference type="EMBL" id="JAUEPO010000006">
    <property type="protein sequence ID" value="KAK3319470.1"/>
    <property type="molecule type" value="Genomic_DNA"/>
</dbReference>
<dbReference type="PRINTS" id="PR00420">
    <property type="entry name" value="RNGMNOXGNASE"/>
</dbReference>
<proteinExistence type="predicted"/>
<keyword evidence="3" id="KW-0560">Oxidoreductase</keyword>
<sequence length="547" mass="59497">MGSITPLDVLIVGGGPVGLALALDLGRRGVRSTIIEQRSDIDTEMRAKASVLDERTMEYCRLLGVVDAVANSGYPDDLSGDTAFSTSLNDKYIGRLRMPAAKDRPVPPESSEMMRRCPQFLFDPILARAVVAQGMTDIRYGVECVGCEQDADGVTVSAKSIKDGSSQQIRARYVVACDGAASVLRKTLGIAFDGQNLGYSTSVIVKVDLERYNSFGDGKAERYVFIAPEGAWGNFTTIDGKDLWRFTVVGVTEKIDLATLDIDTPLRKALGREDAEYEVISMSQWRRSQFVAEKYSEGRVFLAGDSAHVMSPTGGHGLNTGLGDARDLSWILQALVEGWGGPRLIEAYNTERRPVAVRNSSTSSRNFQIWKDRQGRDKVLETSPEADEQRRILGEKLAAVVAQEFQALGIALGYNYGDSPIVVPDGSVAPPDDAEIYIQTARPGHRAPHYWLEAGKSTIDLFGKGFVLLSLGPDASDDKQSLEDAAHEAGVPLECVAIKNAEVADLYQSRLVLVRPDGMVAWRGDSLPENVHGLLDHVRGVSTIKSE</sequence>
<dbReference type="NCBIfam" id="NF004780">
    <property type="entry name" value="PRK06126.1"/>
    <property type="match status" value="1"/>
</dbReference>
<dbReference type="InterPro" id="IPR036188">
    <property type="entry name" value="FAD/NAD-bd_sf"/>
</dbReference>
<protein>
    <submittedName>
        <fullName evidence="5">FAD binding domain-containing protein</fullName>
    </submittedName>
</protein>
<dbReference type="PANTHER" id="PTHR43004">
    <property type="entry name" value="TRK SYSTEM POTASSIUM UPTAKE PROTEIN"/>
    <property type="match status" value="1"/>
</dbReference>
<name>A0AAE0I6W5_9PEZI</name>